<evidence type="ECO:0000256" key="3">
    <source>
        <dbReference type="ARBA" id="ARBA00022741"/>
    </source>
</evidence>
<dbReference type="GO" id="GO:0016301">
    <property type="term" value="F:kinase activity"/>
    <property type="evidence" value="ECO:0007669"/>
    <property type="project" value="InterPro"/>
</dbReference>
<dbReference type="Pfam" id="PF06414">
    <property type="entry name" value="Zeta_toxin"/>
    <property type="match status" value="1"/>
</dbReference>
<dbReference type="AlphaFoldDB" id="A0A7W9HMS0"/>
<evidence type="ECO:0000256" key="1">
    <source>
        <dbReference type="ARBA" id="ARBA00009104"/>
    </source>
</evidence>
<dbReference type="SUPFAM" id="SSF52540">
    <property type="entry name" value="P-loop containing nucleoside triphosphate hydrolases"/>
    <property type="match status" value="1"/>
</dbReference>
<name>A0A7W9HMS0_9PSEU</name>
<keyword evidence="9" id="KW-1185">Reference proteome</keyword>
<comment type="similarity">
    <text evidence="1">Belongs to the zeta toxin family.</text>
</comment>
<feature type="domain" description="Zeta toxin" evidence="7">
    <location>
        <begin position="116"/>
        <end position="268"/>
    </location>
</feature>
<dbReference type="GO" id="GO:0005524">
    <property type="term" value="F:ATP binding"/>
    <property type="evidence" value="ECO:0007669"/>
    <property type="project" value="UniProtKB-KW"/>
</dbReference>
<dbReference type="Gene3D" id="3.40.50.300">
    <property type="entry name" value="P-loop containing nucleotide triphosphate hydrolases"/>
    <property type="match status" value="1"/>
</dbReference>
<evidence type="ECO:0000256" key="2">
    <source>
        <dbReference type="ARBA" id="ARBA00011963"/>
    </source>
</evidence>
<reference evidence="8 9" key="1">
    <citation type="submission" date="2020-08" db="EMBL/GenBank/DDBJ databases">
        <title>Sequencing the genomes of 1000 actinobacteria strains.</title>
        <authorList>
            <person name="Klenk H.-P."/>
        </authorList>
    </citation>
    <scope>NUCLEOTIDE SEQUENCE [LARGE SCALE GENOMIC DNA]</scope>
    <source>
        <strain evidence="8 9">DSM 45486</strain>
    </source>
</reference>
<dbReference type="RefSeq" id="WP_184923235.1">
    <property type="nucleotide sequence ID" value="NZ_JACHMO010000001.1"/>
</dbReference>
<proteinExistence type="inferred from homology"/>
<evidence type="ECO:0000256" key="5">
    <source>
        <dbReference type="ARBA" id="ARBA00032897"/>
    </source>
</evidence>
<dbReference type="InterPro" id="IPR010488">
    <property type="entry name" value="Zeta_toxin_domain"/>
</dbReference>
<evidence type="ECO:0000259" key="7">
    <source>
        <dbReference type="Pfam" id="PF06414"/>
    </source>
</evidence>
<evidence type="ECO:0000313" key="9">
    <source>
        <dbReference type="Proteomes" id="UP000552097"/>
    </source>
</evidence>
<dbReference type="Proteomes" id="UP000552097">
    <property type="component" value="Unassembled WGS sequence"/>
</dbReference>
<sequence length="309" mass="34210">MRQAEAAGTSEKPERRWWSRLLLAALVAASSVVTPVAASAGGLDALEPLTDEQWAAHVREVDAKVAEALEQGRATAVTHTVDGDGVRWLPERAAWQRRIAAELYARGAWVPDEGEALFTGGLPGAGKTTALNQNPDVDPSRYLVLNADDAKEKLCEHGLVPQIDGIAPLEGSELVQEEASVIAGLVAGMAAQSRKNVVWDTTMSSHGSVDRRLDRLRDKGYDRFTALFLDVPIDVSLRRVDQRHREGYEKYRNGDRCEGRHVRASYIQSSVDPDYTSVNRRVFEDRKARFDRWYLYDATDIPATLVDQG</sequence>
<organism evidence="8 9">
    <name type="scientific">Saccharothrix ecbatanensis</name>
    <dbReference type="NCBI Taxonomy" id="1105145"/>
    <lineage>
        <taxon>Bacteria</taxon>
        <taxon>Bacillati</taxon>
        <taxon>Actinomycetota</taxon>
        <taxon>Actinomycetes</taxon>
        <taxon>Pseudonocardiales</taxon>
        <taxon>Pseudonocardiaceae</taxon>
        <taxon>Saccharothrix</taxon>
    </lineage>
</organism>
<dbReference type="InterPro" id="IPR027417">
    <property type="entry name" value="P-loop_NTPase"/>
</dbReference>
<dbReference type="EMBL" id="JACHMO010000001">
    <property type="protein sequence ID" value="MBB5805010.1"/>
    <property type="molecule type" value="Genomic_DNA"/>
</dbReference>
<dbReference type="EC" id="2.7.1.176" evidence="2"/>
<evidence type="ECO:0000313" key="8">
    <source>
        <dbReference type="EMBL" id="MBB5805010.1"/>
    </source>
</evidence>
<protein>
    <recommendedName>
        <fullName evidence="5">UDP-N-acetylglucosamine kinase</fullName>
        <ecNumber evidence="2">2.7.1.176</ecNumber>
    </recommendedName>
    <alternativeName>
        <fullName evidence="5">UDP-N-acetylglucosamine kinase</fullName>
    </alternativeName>
</protein>
<keyword evidence="4" id="KW-0067">ATP-binding</keyword>
<evidence type="ECO:0000256" key="4">
    <source>
        <dbReference type="ARBA" id="ARBA00022840"/>
    </source>
</evidence>
<gene>
    <name evidence="8" type="ORF">F4560_004778</name>
</gene>
<comment type="catalytic activity">
    <reaction evidence="6">
        <text>UDP-N-acetyl-alpha-D-glucosamine + ATP = UDP-N-acetyl-alpha-D-glucosamine 3'-phosphate + ADP + H(+)</text>
        <dbReference type="Rhea" id="RHEA:32671"/>
        <dbReference type="ChEBI" id="CHEBI:15378"/>
        <dbReference type="ChEBI" id="CHEBI:30616"/>
        <dbReference type="ChEBI" id="CHEBI:57705"/>
        <dbReference type="ChEBI" id="CHEBI:64353"/>
        <dbReference type="ChEBI" id="CHEBI:456216"/>
        <dbReference type="EC" id="2.7.1.176"/>
    </reaction>
</comment>
<accession>A0A7W9HMS0</accession>
<comment type="caution">
    <text evidence="8">The sequence shown here is derived from an EMBL/GenBank/DDBJ whole genome shotgun (WGS) entry which is preliminary data.</text>
</comment>
<keyword evidence="3" id="KW-0547">Nucleotide-binding</keyword>
<evidence type="ECO:0000256" key="6">
    <source>
        <dbReference type="ARBA" id="ARBA00048178"/>
    </source>
</evidence>